<feature type="compositionally biased region" description="Polar residues" evidence="4">
    <location>
        <begin position="1026"/>
        <end position="1035"/>
    </location>
</feature>
<sequence length="1328" mass="145669">MARGDHQNDDDDFMDPPQHNRATARRKEGDEKKKCIRNRASQERLTALTDKFTDDQKGAAAEMGMQAMMDVRCMNLINPVCDWLSEIYDPASREFVIPGRRRLPLNEDSVFCTLGVPRGHIKVPYEVNNEIEQELFPRLFPGLESMPNTSAVADSLQAMTMHGDVFKMKLLMYLISAVFAPTTSLRPSNKCFLILADLKNVKNMNWCKFITDFLHDAFSSKMFQKGCRLHLMLMYVDCLDLSIVDFTGTGGLPPAHKFAVSARTINTVKAVLAADKATDTTYGKLQLMAKHSIDYNVFGGPQNFGKWMDMHSAPSCPAEVIKRSTSMVCRGVFFDVVQVIAIRVVVDASLFRAQARALVEHLIGQFQFGMTGLLGKLVEGWTSLSGSDSDAVARQFTPFVPEHTHRPTSCRGRYDYNSSQEPADTQDELGEDAGLSKDDDDDMENVQQDTDDDEHAEVGASGNKGKDATNVPQPEKVKEHTSARGEGVLPSKRGRAPEGVGQGSPGKRSRTDPVVAMKSESTTGGRAITKKQAPTPTRASARLNKGASIAGDTPSTRSPPRTTTTNTGDLVVLPDPRKAVKKMKKTTMRGAKHISKDPFERLHSKLSMGGNSDVPEAQGDNTAAAPSTAPTNSDASGRPSPPAADVQARTTNIRTSGSDESISARIAEILPTLLAMKDAAVSHATPSASVEVDAPETNLSKEDSRSSDTDSKRVRLGPPVSTTEVAEAAVHNDMPSTGESPGTTAPAPVGADTAKATVSRAGLPPRRRSPRKQLTDIPNAPAVARSRRDESGYVPASTLFPPPARSNVMEKPEVRSTADAGVKPGTSDAGERPKQTAPLPAVEIPSLNLRTSRLSVNVGVPYSPNKKIVMKATADTSDNMPRPANKPDHSVAADSDMFVDLSPLDSAPQVIRGPASRHERHPMAFTPPSFSLGISQNQPVVQDPTPVAFAFPGGMPAMTAQPMVEGRKAVKFAEPIVQATPEEISPSLDEAYRRIKEAALQRKSSRGQGQSSSNVPAATVSEDTIRSATPGSVRQQRVVHPPPTEDYEPDFRATKEHTQLYDIVKRFGNARASSKHMKELKASCLDRTKVIQCEATYVDLGDLAESVRPNGKMSTNVVACGIDYINNHIDVCADKIIMHYSVTCKIWDGDFHHKILRKNFAQHGEFKLTLKKYVVFPMFQELAPHDPHDKCGHHYAICLDLKNQRFEVLDSIRSEADADLTMHAEFFINNLKETWNRHYEHSKVQIRHFPTEYVATVKQGNTTDCGFHALEYFAKWEGRLVPAVTAAMVVELRKIYIWNWLTNEDFNKRSGAREFVEEAVKKVTKKYK</sequence>
<feature type="compositionally biased region" description="Polar residues" evidence="4">
    <location>
        <begin position="648"/>
        <end position="661"/>
    </location>
</feature>
<reference evidence="6" key="2">
    <citation type="submission" date="2018-10" db="UniProtKB">
        <authorList>
            <consortium name="EnsemblPlants"/>
        </authorList>
    </citation>
    <scope>IDENTIFICATION</scope>
</reference>
<dbReference type="Gramene" id="TraesCS2B02G046300.1">
    <property type="protein sequence ID" value="TraesCS2B02G046300.1"/>
    <property type="gene ID" value="TraesCS2B02G046300"/>
</dbReference>
<dbReference type="SUPFAM" id="SSF54001">
    <property type="entry name" value="Cysteine proteinases"/>
    <property type="match status" value="1"/>
</dbReference>
<feature type="compositionally biased region" description="Polar residues" evidence="4">
    <location>
        <begin position="734"/>
        <end position="743"/>
    </location>
</feature>
<feature type="compositionally biased region" description="Basic residues" evidence="4">
    <location>
        <begin position="579"/>
        <end position="593"/>
    </location>
</feature>
<organism evidence="6">
    <name type="scientific">Triticum aestivum</name>
    <name type="common">Wheat</name>
    <dbReference type="NCBI Taxonomy" id="4565"/>
    <lineage>
        <taxon>Eukaryota</taxon>
        <taxon>Viridiplantae</taxon>
        <taxon>Streptophyta</taxon>
        <taxon>Embryophyta</taxon>
        <taxon>Tracheophyta</taxon>
        <taxon>Spermatophyta</taxon>
        <taxon>Magnoliopsida</taxon>
        <taxon>Liliopsida</taxon>
        <taxon>Poales</taxon>
        <taxon>Poaceae</taxon>
        <taxon>BOP clade</taxon>
        <taxon>Pooideae</taxon>
        <taxon>Triticodae</taxon>
        <taxon>Triticeae</taxon>
        <taxon>Triticinae</taxon>
        <taxon>Triticum</taxon>
    </lineage>
</organism>
<evidence type="ECO:0000256" key="2">
    <source>
        <dbReference type="ARBA" id="ARBA00022670"/>
    </source>
</evidence>
<dbReference type="Pfam" id="PF02902">
    <property type="entry name" value="Peptidase_C48"/>
    <property type="match status" value="1"/>
</dbReference>
<evidence type="ECO:0000259" key="5">
    <source>
        <dbReference type="Pfam" id="PF02902"/>
    </source>
</evidence>
<feature type="region of interest" description="Disordered" evidence="4">
    <location>
        <begin position="1"/>
        <end position="34"/>
    </location>
</feature>
<feature type="region of interest" description="Disordered" evidence="4">
    <location>
        <begin position="679"/>
        <end position="843"/>
    </location>
</feature>
<dbReference type="InterPro" id="IPR038765">
    <property type="entry name" value="Papain-like_cys_pep_sf"/>
</dbReference>
<feature type="region of interest" description="Disordered" evidence="4">
    <location>
        <begin position="398"/>
        <end position="663"/>
    </location>
</feature>
<dbReference type="Gramene" id="TraesCS2B03G0095600.1">
    <property type="protein sequence ID" value="TraesCS2B03G0095600.1.CDS"/>
    <property type="gene ID" value="TraesCS2B03G0095600"/>
</dbReference>
<dbReference type="OrthoDB" id="1741703at2759"/>
<feature type="region of interest" description="Disordered" evidence="4">
    <location>
        <begin position="999"/>
        <end position="1050"/>
    </location>
</feature>
<keyword evidence="3" id="KW-0378">Hydrolase</keyword>
<evidence type="ECO:0000256" key="3">
    <source>
        <dbReference type="ARBA" id="ARBA00022801"/>
    </source>
</evidence>
<protein>
    <recommendedName>
        <fullName evidence="5">Ubiquitin-like protease family profile domain-containing protein</fullName>
    </recommendedName>
</protein>
<feature type="compositionally biased region" description="Basic and acidic residues" evidence="4">
    <location>
        <begin position="594"/>
        <end position="603"/>
    </location>
</feature>
<evidence type="ECO:0000313" key="6">
    <source>
        <dbReference type="EnsemblPlants" id="TraesCS2B02G046300.1"/>
    </source>
</evidence>
<evidence type="ECO:0000256" key="4">
    <source>
        <dbReference type="SAM" id="MobiDB-lite"/>
    </source>
</evidence>
<dbReference type="OMA" id="NMPRPAN"/>
<feature type="compositionally biased region" description="Basic and acidic residues" evidence="4">
    <location>
        <begin position="699"/>
        <end position="713"/>
    </location>
</feature>
<dbReference type="GO" id="GO:0006508">
    <property type="term" value="P:proteolysis"/>
    <property type="evidence" value="ECO:0007669"/>
    <property type="project" value="UniProtKB-KW"/>
</dbReference>
<proteinExistence type="inferred from homology"/>
<comment type="similarity">
    <text evidence="1">Belongs to the peptidase C48 family.</text>
</comment>
<feature type="domain" description="Ubiquitin-like protease family profile" evidence="5">
    <location>
        <begin position="1167"/>
        <end position="1272"/>
    </location>
</feature>
<keyword evidence="2" id="KW-0645">Protease</keyword>
<dbReference type="Gene3D" id="3.40.395.10">
    <property type="entry name" value="Adenoviral Proteinase, Chain A"/>
    <property type="match status" value="1"/>
</dbReference>
<feature type="compositionally biased region" description="Acidic residues" evidence="4">
    <location>
        <begin position="438"/>
        <end position="455"/>
    </location>
</feature>
<name>A0A3B6BXT9_WHEAT</name>
<dbReference type="EnsemblPlants" id="TraesCS2B02G046300.1">
    <property type="protein sequence ID" value="TraesCS2B02G046300.1"/>
    <property type="gene ID" value="TraesCS2B02G046300"/>
</dbReference>
<dbReference type="InterPro" id="IPR003653">
    <property type="entry name" value="Peptidase_C48_C"/>
</dbReference>
<evidence type="ECO:0000256" key="1">
    <source>
        <dbReference type="ARBA" id="ARBA00005234"/>
    </source>
</evidence>
<dbReference type="GO" id="GO:0008234">
    <property type="term" value="F:cysteine-type peptidase activity"/>
    <property type="evidence" value="ECO:0007669"/>
    <property type="project" value="InterPro"/>
</dbReference>
<feature type="compositionally biased region" description="Low complexity" evidence="4">
    <location>
        <begin position="553"/>
        <end position="565"/>
    </location>
</feature>
<dbReference type="Proteomes" id="UP000019116">
    <property type="component" value="Chromosome 2B"/>
</dbReference>
<feature type="compositionally biased region" description="Low complexity" evidence="4">
    <location>
        <begin position="620"/>
        <end position="636"/>
    </location>
</feature>
<dbReference type="PANTHER" id="PTHR36479:SF11">
    <property type="entry name" value="NPH3 DOMAIN-CONTAINING PROTEIN"/>
    <property type="match status" value="1"/>
</dbReference>
<dbReference type="PANTHER" id="PTHR36479">
    <property type="entry name" value="ULP_PROTEASE DOMAIN-CONTAINING PROTEIN"/>
    <property type="match status" value="1"/>
</dbReference>
<accession>A0A3B6BXT9</accession>
<keyword evidence="7" id="KW-1185">Reference proteome</keyword>
<evidence type="ECO:0000313" key="7">
    <source>
        <dbReference type="Proteomes" id="UP000019116"/>
    </source>
</evidence>
<reference evidence="6" key="1">
    <citation type="submission" date="2018-08" db="EMBL/GenBank/DDBJ databases">
        <authorList>
            <person name="Rossello M."/>
        </authorList>
    </citation>
    <scope>NUCLEOTIDE SEQUENCE [LARGE SCALE GENOMIC DNA]</scope>
    <source>
        <strain evidence="6">cv. Chinese Spring</strain>
    </source>
</reference>